<comment type="caution">
    <text evidence="1">The sequence shown here is derived from an EMBL/GenBank/DDBJ whole genome shotgun (WGS) entry which is preliminary data.</text>
</comment>
<organism evidence="1 2">
    <name type="scientific">Penicillium cf. viridicatum</name>
    <dbReference type="NCBI Taxonomy" id="2972119"/>
    <lineage>
        <taxon>Eukaryota</taxon>
        <taxon>Fungi</taxon>
        <taxon>Dikarya</taxon>
        <taxon>Ascomycota</taxon>
        <taxon>Pezizomycotina</taxon>
        <taxon>Eurotiomycetes</taxon>
        <taxon>Eurotiomycetidae</taxon>
        <taxon>Eurotiales</taxon>
        <taxon>Aspergillaceae</taxon>
        <taxon>Penicillium</taxon>
    </lineage>
</organism>
<dbReference type="OrthoDB" id="3500395at2759"/>
<protein>
    <recommendedName>
        <fullName evidence="3">DUF1330 domain-containing protein</fullName>
    </recommendedName>
</protein>
<sequence>MEKWKHLLDNIPRDFPEEKPVFMLNLLQFYDQAQYPKGSIHSPCSGQEAWVVRYVTEFRRLATEAGGFELAYLGLPASKIVGEDGEKWDAVVLVKYPNIETFRKTLGGDKYTATAAEHRDAALMDWKLIASTQAIIPE</sequence>
<reference evidence="1" key="2">
    <citation type="journal article" date="2023" name="IMA Fungus">
        <title>Comparative genomic study of the Penicillium genus elucidates a diverse pangenome and 15 lateral gene transfer events.</title>
        <authorList>
            <person name="Petersen C."/>
            <person name="Sorensen T."/>
            <person name="Nielsen M.R."/>
            <person name="Sondergaard T.E."/>
            <person name="Sorensen J.L."/>
            <person name="Fitzpatrick D.A."/>
            <person name="Frisvad J.C."/>
            <person name="Nielsen K.L."/>
        </authorList>
    </citation>
    <scope>NUCLEOTIDE SEQUENCE</scope>
    <source>
        <strain evidence="1">IBT 20477</strain>
    </source>
</reference>
<gene>
    <name evidence="1" type="ORF">N7449_012401</name>
</gene>
<proteinExistence type="predicted"/>
<dbReference type="Gene3D" id="3.30.70.100">
    <property type="match status" value="1"/>
</dbReference>
<evidence type="ECO:0008006" key="3">
    <source>
        <dbReference type="Google" id="ProtNLM"/>
    </source>
</evidence>
<dbReference type="EMBL" id="JAPQKQ010000009">
    <property type="protein sequence ID" value="KAJ5182254.1"/>
    <property type="molecule type" value="Genomic_DNA"/>
</dbReference>
<dbReference type="PANTHER" id="PTHR40257">
    <property type="match status" value="1"/>
</dbReference>
<name>A0A9W9IQR6_9EURO</name>
<evidence type="ECO:0000313" key="1">
    <source>
        <dbReference type="EMBL" id="KAJ5182254.1"/>
    </source>
</evidence>
<evidence type="ECO:0000313" key="2">
    <source>
        <dbReference type="Proteomes" id="UP001150942"/>
    </source>
</evidence>
<dbReference type="Proteomes" id="UP001150942">
    <property type="component" value="Unassembled WGS sequence"/>
</dbReference>
<dbReference type="PANTHER" id="PTHR40257:SF1">
    <property type="entry name" value="DUF1330 DOMAIN-CONTAINING PROTEIN"/>
    <property type="match status" value="1"/>
</dbReference>
<reference evidence="1" key="1">
    <citation type="submission" date="2022-11" db="EMBL/GenBank/DDBJ databases">
        <authorList>
            <person name="Petersen C."/>
        </authorList>
    </citation>
    <scope>NUCLEOTIDE SEQUENCE</scope>
    <source>
        <strain evidence="1">IBT 20477</strain>
    </source>
</reference>
<accession>A0A9W9IQR6</accession>
<keyword evidence="2" id="KW-1185">Reference proteome</keyword>
<dbReference type="AlphaFoldDB" id="A0A9W9IQR6"/>